<dbReference type="GO" id="GO:0005789">
    <property type="term" value="C:endoplasmic reticulum membrane"/>
    <property type="evidence" value="ECO:0007669"/>
    <property type="project" value="InterPro"/>
</dbReference>
<dbReference type="Pfam" id="PF04061">
    <property type="entry name" value="ORMDL"/>
    <property type="match status" value="1"/>
</dbReference>
<dbReference type="GO" id="GO:2000303">
    <property type="term" value="P:regulation of ceramide biosynthetic process"/>
    <property type="evidence" value="ECO:0007669"/>
    <property type="project" value="UniProtKB-ARBA"/>
</dbReference>
<dbReference type="PIRSF" id="PIRSF018147">
    <property type="entry name" value="ORMDL"/>
    <property type="match status" value="1"/>
</dbReference>
<feature type="transmembrane region" description="Helical" evidence="6">
    <location>
        <begin position="23"/>
        <end position="43"/>
    </location>
</feature>
<dbReference type="Proteomes" id="UP000094527">
    <property type="component" value="Unassembled WGS sequence"/>
</dbReference>
<keyword evidence="4 6" id="KW-1133">Transmembrane helix</keyword>
<keyword evidence="5 6" id="KW-0472">Membrane</keyword>
<comment type="subcellular location">
    <subcellularLocation>
        <location evidence="1">Membrane</location>
        <topology evidence="1">Multi-pass membrane protein</topology>
    </subcellularLocation>
</comment>
<evidence type="ECO:0000256" key="6">
    <source>
        <dbReference type="SAM" id="Phobius"/>
    </source>
</evidence>
<keyword evidence="3 6" id="KW-0812">Transmembrane</keyword>
<dbReference type="AlphaFoldDB" id="A0A1D2N275"/>
<dbReference type="EMBL" id="LJIJ01000287">
    <property type="protein sequence ID" value="ODM99321.1"/>
    <property type="molecule type" value="Genomic_DNA"/>
</dbReference>
<evidence type="ECO:0000256" key="1">
    <source>
        <dbReference type="ARBA" id="ARBA00004141"/>
    </source>
</evidence>
<reference evidence="7 8" key="1">
    <citation type="journal article" date="2016" name="Genome Biol. Evol.">
        <title>Gene Family Evolution Reflects Adaptation to Soil Environmental Stressors in the Genome of the Collembolan Orchesella cincta.</title>
        <authorList>
            <person name="Faddeeva-Vakhrusheva A."/>
            <person name="Derks M.F."/>
            <person name="Anvar S.Y."/>
            <person name="Agamennone V."/>
            <person name="Suring W."/>
            <person name="Smit S."/>
            <person name="van Straalen N.M."/>
            <person name="Roelofs D."/>
        </authorList>
    </citation>
    <scope>NUCLEOTIDE SEQUENCE [LARGE SCALE GENOMIC DNA]</scope>
    <source>
        <tissue evidence="7">Mixed pool</tissue>
    </source>
</reference>
<keyword evidence="8" id="KW-1185">Reference proteome</keyword>
<gene>
    <name evidence="7" type="ORF">Ocin01_07351</name>
</gene>
<dbReference type="OrthoDB" id="1932233at2759"/>
<evidence type="ECO:0000313" key="8">
    <source>
        <dbReference type="Proteomes" id="UP000094527"/>
    </source>
</evidence>
<name>A0A1D2N275_ORCCI</name>
<feature type="transmembrane region" description="Helical" evidence="6">
    <location>
        <begin position="101"/>
        <end position="117"/>
    </location>
</feature>
<evidence type="ECO:0000256" key="4">
    <source>
        <dbReference type="ARBA" id="ARBA00022989"/>
    </source>
</evidence>
<organism evidence="7 8">
    <name type="scientific">Orchesella cincta</name>
    <name type="common">Springtail</name>
    <name type="synonym">Podura cincta</name>
    <dbReference type="NCBI Taxonomy" id="48709"/>
    <lineage>
        <taxon>Eukaryota</taxon>
        <taxon>Metazoa</taxon>
        <taxon>Ecdysozoa</taxon>
        <taxon>Arthropoda</taxon>
        <taxon>Hexapoda</taxon>
        <taxon>Collembola</taxon>
        <taxon>Entomobryomorpha</taxon>
        <taxon>Entomobryoidea</taxon>
        <taxon>Orchesellidae</taxon>
        <taxon>Orchesellinae</taxon>
        <taxon>Orchesella</taxon>
    </lineage>
</organism>
<dbReference type="OMA" id="STHYTHF"/>
<protein>
    <submittedName>
        <fullName evidence="7">ORM1-like protein 3</fullName>
    </submittedName>
</protein>
<evidence type="ECO:0000313" key="7">
    <source>
        <dbReference type="EMBL" id="ODM99321.1"/>
    </source>
</evidence>
<proteinExistence type="inferred from homology"/>
<dbReference type="PANTHER" id="PTHR12665">
    <property type="entry name" value="ORMDL PROTEINS"/>
    <property type="match status" value="1"/>
</dbReference>
<dbReference type="STRING" id="48709.A0A1D2N275"/>
<accession>A0A1D2N275</accession>
<dbReference type="InterPro" id="IPR007203">
    <property type="entry name" value="ORMDL"/>
</dbReference>
<comment type="similarity">
    <text evidence="2">Belongs to the ORM family.</text>
</comment>
<evidence type="ECO:0000256" key="2">
    <source>
        <dbReference type="ARBA" id="ARBA00007649"/>
    </source>
</evidence>
<sequence length="153" mass="17940">MIQVGGHGEDNPNVSWLGSRGMWFTYLVVMMTLHLFLLSIPFLTIPLAWTLTNVIHNTCHFIFLHMLKGSPWETQDQGEARVLTHWEQIDYGIQYTRTRKFLTISPIVLFFLASFYTRHDAGHFVPNFVTLMFVLIPKLPQFHRVRLFGINKY</sequence>
<evidence type="ECO:0000256" key="3">
    <source>
        <dbReference type="ARBA" id="ARBA00022692"/>
    </source>
</evidence>
<comment type="caution">
    <text evidence="7">The sequence shown here is derived from an EMBL/GenBank/DDBJ whole genome shotgun (WGS) entry which is preliminary data.</text>
</comment>
<evidence type="ECO:0000256" key="5">
    <source>
        <dbReference type="ARBA" id="ARBA00023136"/>
    </source>
</evidence>